<reference evidence="2 3" key="1">
    <citation type="submission" date="2016-01" db="EMBL/GenBank/DDBJ databases">
        <authorList>
            <person name="Oliw E.H."/>
        </authorList>
    </citation>
    <scope>NUCLEOTIDE SEQUENCE [LARGE SCALE GENOMIC DNA]</scope>
    <source>
        <strain evidence="2 3">CMW7756A</strain>
    </source>
</reference>
<keyword evidence="1" id="KW-0472">Membrane</keyword>
<proteinExistence type="predicted"/>
<dbReference type="EMBL" id="LRQE01000037">
    <property type="protein sequence ID" value="KXA29174.1"/>
    <property type="molecule type" value="Genomic_DNA"/>
</dbReference>
<dbReference type="Proteomes" id="UP000070174">
    <property type="component" value="Unassembled WGS sequence"/>
</dbReference>
<gene>
    <name evidence="2" type="ORF">HMPREF3229_01424</name>
</gene>
<name>A0A133PL00_9FIRM</name>
<feature type="transmembrane region" description="Helical" evidence="1">
    <location>
        <begin position="93"/>
        <end position="112"/>
    </location>
</feature>
<evidence type="ECO:0000256" key="1">
    <source>
        <dbReference type="SAM" id="Phobius"/>
    </source>
</evidence>
<keyword evidence="1" id="KW-1133">Transmembrane helix</keyword>
<evidence type="ECO:0000313" key="3">
    <source>
        <dbReference type="Proteomes" id="UP000070174"/>
    </source>
</evidence>
<protein>
    <submittedName>
        <fullName evidence="2">Uncharacterized protein</fullName>
    </submittedName>
</protein>
<feature type="transmembrane region" description="Helical" evidence="1">
    <location>
        <begin position="42"/>
        <end position="59"/>
    </location>
</feature>
<feature type="transmembrane region" description="Helical" evidence="1">
    <location>
        <begin position="71"/>
        <end position="87"/>
    </location>
</feature>
<dbReference type="AlphaFoldDB" id="A0A133PL00"/>
<organism evidence="2">
    <name type="scientific">Peptoniphilus harei</name>
    <dbReference type="NCBI Taxonomy" id="54005"/>
    <lineage>
        <taxon>Bacteria</taxon>
        <taxon>Bacillati</taxon>
        <taxon>Bacillota</taxon>
        <taxon>Tissierellia</taxon>
        <taxon>Tissierellales</taxon>
        <taxon>Peptoniphilaceae</taxon>
        <taxon>Peptoniphilus</taxon>
    </lineage>
</organism>
<comment type="caution">
    <text evidence="2">The sequence shown here is derived from an EMBL/GenBank/DDBJ whole genome shotgun (WGS) entry which is preliminary data.</text>
</comment>
<accession>A0A133PL00</accession>
<evidence type="ECO:0000313" key="2">
    <source>
        <dbReference type="EMBL" id="KXA29174.1"/>
    </source>
</evidence>
<dbReference type="PATRIC" id="fig|54005.3.peg.1387"/>
<feature type="transmembrane region" description="Helical" evidence="1">
    <location>
        <begin position="12"/>
        <end position="30"/>
    </location>
</feature>
<keyword evidence="1" id="KW-0812">Transmembrane</keyword>
<dbReference type="RefSeq" id="WP_060800450.1">
    <property type="nucleotide sequence ID" value="NZ_KQ957104.1"/>
</dbReference>
<sequence>MKKELDIKNILLISLTALLFSYLGTKLYLYSGNKALMAVMDIVYYVFIVVGFVKIFKAMFKDNIKFSNNEVFFLVAGAVYTFSLVLIQEFNDIHSRSLIFSIILILSSIYLIKIKLKV</sequence>